<dbReference type="OMA" id="ANCLYEN"/>
<feature type="region of interest" description="Disordered" evidence="1">
    <location>
        <begin position="317"/>
        <end position="358"/>
    </location>
</feature>
<evidence type="ECO:0000313" key="3">
    <source>
        <dbReference type="Proteomes" id="UP000054359"/>
    </source>
</evidence>
<feature type="compositionally biased region" description="Polar residues" evidence="1">
    <location>
        <begin position="147"/>
        <end position="159"/>
    </location>
</feature>
<feature type="compositionally biased region" description="Low complexity" evidence="1">
    <location>
        <begin position="131"/>
        <end position="146"/>
    </location>
</feature>
<feature type="non-terminal residue" evidence="2">
    <location>
        <position position="621"/>
    </location>
</feature>
<dbReference type="Proteomes" id="UP000054359">
    <property type="component" value="Unassembled WGS sequence"/>
</dbReference>
<keyword evidence="3" id="KW-1185">Reference proteome</keyword>
<feature type="region of interest" description="Disordered" evidence="1">
    <location>
        <begin position="280"/>
        <end position="301"/>
    </location>
</feature>
<reference evidence="2 3" key="1">
    <citation type="submission" date="2013-11" db="EMBL/GenBank/DDBJ databases">
        <title>Genome sequencing of Stegodyphus mimosarum.</title>
        <authorList>
            <person name="Bechsgaard J."/>
        </authorList>
    </citation>
    <scope>NUCLEOTIDE SEQUENCE [LARGE SCALE GENOMIC DNA]</scope>
</reference>
<feature type="region of interest" description="Disordered" evidence="1">
    <location>
        <begin position="128"/>
        <end position="159"/>
    </location>
</feature>
<sequence>MKDFNFEDSVGSMKDQEDATKDIIDLVKGTSPTQLRTFQTDNLSFVNTQVNQQHQNGLFRNMSSNNDTTIGVMSTTTSTSVTSAATFYNTASQRLPSYGNSALPLPSGLGLDFKLTEPSPAALTLKQMAEQHQNMQQKQQQQQQQQLGASTLSSRPSPFNQDTYNAHINSLRSANYLNGSNTGMTSSSPKAPNTATNIFNSFDRRMSNFPGSETMTAFSTNCEPISPNIFEAEMRARTSVAMPESDHVKQQRLQMESSCHTIDQQKPPVYNTTRPLTHYSESSTIRHQNPVNNNQQIHQRPSGRQFHNNAEMRLQMTQSQHVHPGQHSTQQLQQNAHDVKQQPQHMVQNHPNMYGNYSAQQPVSNPTFHESMSQSLSYSRQFSSNPTMNRPPPEYKAQQSNLATENLHLVEQLNNPQVMFNNSTKHKYTKQQRPPNVTITPDGSAINSSGEWRHRMISQQNNQYRMNSFPHQETYGTVMRNDHLNSSVHPSPMYNQYRVPSNQILTGNRMARPSMMPANQMLVQQRQRIPVPQQRSRNPSMVELDHHSSLGINNSALSQTNMMGPVYTNQQDINRQDGSQINLDFLDNIESSASDLLNFDQVIQGGGSHFPLLDDMGILDK</sequence>
<dbReference type="AlphaFoldDB" id="A0A087US34"/>
<feature type="compositionally biased region" description="Polar residues" evidence="1">
    <location>
        <begin position="280"/>
        <end position="299"/>
    </location>
</feature>
<evidence type="ECO:0000313" key="2">
    <source>
        <dbReference type="EMBL" id="KFM80173.1"/>
    </source>
</evidence>
<organism evidence="2 3">
    <name type="scientific">Stegodyphus mimosarum</name>
    <name type="common">African social velvet spider</name>
    <dbReference type="NCBI Taxonomy" id="407821"/>
    <lineage>
        <taxon>Eukaryota</taxon>
        <taxon>Metazoa</taxon>
        <taxon>Ecdysozoa</taxon>
        <taxon>Arthropoda</taxon>
        <taxon>Chelicerata</taxon>
        <taxon>Arachnida</taxon>
        <taxon>Araneae</taxon>
        <taxon>Araneomorphae</taxon>
        <taxon>Entelegynae</taxon>
        <taxon>Eresoidea</taxon>
        <taxon>Eresidae</taxon>
        <taxon>Stegodyphus</taxon>
    </lineage>
</organism>
<gene>
    <name evidence="2" type="ORF">X975_01092</name>
</gene>
<evidence type="ECO:0000256" key="1">
    <source>
        <dbReference type="SAM" id="MobiDB-lite"/>
    </source>
</evidence>
<protein>
    <submittedName>
        <fullName evidence="2">Uncharacterized protein</fullName>
    </submittedName>
</protein>
<dbReference type="EMBL" id="KK121305">
    <property type="protein sequence ID" value="KFM80173.1"/>
    <property type="molecule type" value="Genomic_DNA"/>
</dbReference>
<accession>A0A087US34</accession>
<dbReference type="OrthoDB" id="5982619at2759"/>
<proteinExistence type="predicted"/>
<name>A0A087US34_STEMI</name>